<dbReference type="PANTHER" id="PTHR32387">
    <property type="entry name" value="WU:FJ29H11"/>
    <property type="match status" value="1"/>
</dbReference>
<dbReference type="SUPFAM" id="SSF55874">
    <property type="entry name" value="ATPase domain of HSP90 chaperone/DNA topoisomerase II/histidine kinase"/>
    <property type="match status" value="1"/>
</dbReference>
<dbReference type="RefSeq" id="WP_089765997.1">
    <property type="nucleotide sequence ID" value="NZ_BKAT01000066.1"/>
</dbReference>
<feature type="domain" description="Sacsin/Nov" evidence="1">
    <location>
        <begin position="187"/>
        <end position="369"/>
    </location>
</feature>
<reference evidence="3" key="1">
    <citation type="submission" date="2016-10" db="EMBL/GenBank/DDBJ databases">
        <authorList>
            <person name="Varghese N."/>
            <person name="Submissions S."/>
        </authorList>
    </citation>
    <scope>NUCLEOTIDE SEQUENCE [LARGE SCALE GENOMIC DNA]</scope>
    <source>
        <strain evidence="3">DSM 23920</strain>
    </source>
</reference>
<dbReference type="Gene3D" id="3.30.565.10">
    <property type="entry name" value="Histidine kinase-like ATPase, C-terminal domain"/>
    <property type="match status" value="1"/>
</dbReference>
<sequence>MLTKEQVKSKLLSYWQIEELKFIAEFHRPKNEDGSFQNLPFGFFRNLRIAQKDRTILYPKYNGLEYNRQVTFRQKIAKGLVDGQHYLIELIPEEDNKRTQNPFLLKIENVYVIDEYKSPQEFIRNWFFRKGENPEDASTIASQLKLNELELYTHTKRFIFELIQNADDMPLGNNPVNIELYLLANHLLFLHNGKYFDREDVKAISDAAKSTKGGSITQTGYKGIGFKSVFTDSFRVYIKSGDYSFKFDKLAPVYKDFWSLYADYYNSKTPQAKREFEREYRGRESLFTDIDRIPWQIKPIWVNRNEFPDELVGSPFFMNQQVAIALEIGNTIFKQKNYHGMISGLMKEPRFLLFLRNTRSFTFKSIEPTESISIAVKNSRYGLDVYQNEELSASYIREDFIIAIDNDEFQKAGLNFKRRELDGGKIEFYDNNGLRLENIPEKLGRLQSTVVSFAAKVIGSSIEQLSKDETILFNYLPTSDQRFEFPFLVNADFVSKTDREFIQIENKWNHYLFFHIGINCIKWIAQLGQIVNDNAEKRFFPYAKTYLNLLPETLLDEENVEQSSINKSFNHGIKSALEEVPFILDSNGSLKKCSEILIDETGISFILGAYFFKTISSSEKSIPHLIIDQSKLRKEYLNIDKFTAHQLKVKLSMVENQLFLKTTIERTNQIRYDSFIKWLDEFSLNFTEEYLWLCSLPIVKLSDGVFSLNDALSKSNVLIRSSKTKSIESILEKIGFDLTPFYIDDYAHLMGNLLRTESYLNKDIKLYEKLASNTNLSLLNPTEKAALLTFIESLKGIGEGKFANTLPLFNTQAEKVGLKPLASLITNKCEGFPKWLLKFVINEEEENALSQEFRNYLINESNILELLFCNSVLFEEITNGLSSNDIELFYAYVLKLHSELPADKELSYTGIPWLYVPALQLFQLPSAVYCPDSLLKLAADKYQAICPVIEGLTNEYTAHSLSLPLIEKFSLGCKKGSIAKLITKSSKHSIEQSNDFLDWASTNGDNSLLEVMQFQKGDDLLTLNHVANCKTYYTNDKELINLIDGSPIGKSTLNLLPSELYANTRSKIGLIEGEQLINHLLEIGFATLPFVTHVRKVKNEETGRLFVEKLASIDLSSEIVYSKESAEHLLFELIIDLGKEDDKYFDSLISKITIDGHGLSKKNISDEVIFRFPATDTIAERRYVLKLSEILPSYKDETAALTKVIGNFVDIKNTGTLRKVFKTSQKRTEDIFNELHSIQLDCLSPQQVMFLLLYQEDKPTLDFRKGKPDFSEYYFETDKSKYEAHCNDFISLLFALKYPYFKGRFEFKDLTLQNTILDNDYAIDKEFAPAWLQKWMNDQEKEPKVAFLHLAGLNKADSPIILLRKGLAEKNREVFQKGLVNLDNSILLSNTMLWLLKLQNEKEASFDKLFLKDLYAKIEEKKLLGVDTPLAVMVQLNPESYKLVVKSENSIFHTLNAGWGDYSAEIFASIIESGGHVINDVLPERLHKVLTSTNEKALIATDSEKILSNSTLFSEPYYTKWQHSVQYPIYIYNGELLPNKLSYSKIFTKCIFQGKVSVVSNNYFVTSDTADELPYPLKGILPNDIYTDLIRVKDEYQNKKHKEQYEVSYSDEEANALKRLFGDEIPRGFHKDLNLASLIKGLIYLSCNGYDVTEAEEKLKNTHEYSQLYPVYKAGVDREIANALKIKCRSAKSGLLYLRASSWQELENSNTYLYILTGNDNTDCRLCTTREEVIRDSKADYRVLRIEAGNGVSDIDDIIEGKFDPENLWLIIRMSDKKEYKAIFEKIRHSESSDTIWNVNIGNESED</sequence>
<proteinExistence type="predicted"/>
<dbReference type="Pfam" id="PF25794">
    <property type="entry name" value="SACS"/>
    <property type="match status" value="1"/>
</dbReference>
<dbReference type="Proteomes" id="UP000199656">
    <property type="component" value="Unassembled WGS sequence"/>
</dbReference>
<evidence type="ECO:0000313" key="2">
    <source>
        <dbReference type="EMBL" id="SEB09868.1"/>
    </source>
</evidence>
<keyword evidence="3" id="KW-1185">Reference proteome</keyword>
<accession>A0A1H4GLZ1</accession>
<dbReference type="OrthoDB" id="1062081at2"/>
<protein>
    <recommendedName>
        <fullName evidence="1">Sacsin/Nov domain-containing protein</fullName>
    </recommendedName>
</protein>
<gene>
    <name evidence="2" type="ORF">SAMN05660909_05428</name>
</gene>
<organism evidence="2 3">
    <name type="scientific">Chitinophaga terrae</name>
    <name type="common">ex Kim and Jung 2007</name>
    <dbReference type="NCBI Taxonomy" id="408074"/>
    <lineage>
        <taxon>Bacteria</taxon>
        <taxon>Pseudomonadati</taxon>
        <taxon>Bacteroidota</taxon>
        <taxon>Chitinophagia</taxon>
        <taxon>Chitinophagales</taxon>
        <taxon>Chitinophagaceae</taxon>
        <taxon>Chitinophaga</taxon>
    </lineage>
</organism>
<dbReference type="InterPro" id="IPR052957">
    <property type="entry name" value="Auxin_embryo_med"/>
</dbReference>
<dbReference type="STRING" id="408074.SAMN05660909_05428"/>
<dbReference type="EMBL" id="FNRL01000043">
    <property type="protein sequence ID" value="SEB09868.1"/>
    <property type="molecule type" value="Genomic_DNA"/>
</dbReference>
<dbReference type="InterPro" id="IPR058210">
    <property type="entry name" value="SACS/Nov_dom"/>
</dbReference>
<evidence type="ECO:0000313" key="3">
    <source>
        <dbReference type="Proteomes" id="UP000199656"/>
    </source>
</evidence>
<dbReference type="PANTHER" id="PTHR32387:SF0">
    <property type="entry name" value="PROTEIN NO VEIN"/>
    <property type="match status" value="1"/>
</dbReference>
<evidence type="ECO:0000259" key="1">
    <source>
        <dbReference type="Pfam" id="PF25794"/>
    </source>
</evidence>
<name>A0A1H4GLZ1_9BACT</name>
<dbReference type="InterPro" id="IPR036890">
    <property type="entry name" value="HATPase_C_sf"/>
</dbReference>
<dbReference type="NCBIfam" id="NF047352">
    <property type="entry name" value="P_loop_sacsin"/>
    <property type="match status" value="1"/>
</dbReference>